<dbReference type="AlphaFoldDB" id="B8D410"/>
<keyword evidence="1" id="KW-0812">Transmembrane</keyword>
<evidence type="ECO:0000256" key="1">
    <source>
        <dbReference type="SAM" id="Phobius"/>
    </source>
</evidence>
<keyword evidence="1" id="KW-1133">Transmembrane helix</keyword>
<dbReference type="GeneID" id="7170736"/>
<feature type="transmembrane region" description="Helical" evidence="1">
    <location>
        <begin position="46"/>
        <end position="66"/>
    </location>
</feature>
<name>B8D410_DESA1</name>
<dbReference type="Proteomes" id="UP000006903">
    <property type="component" value="Chromosome"/>
</dbReference>
<accession>B8D410</accession>
<dbReference type="KEGG" id="dka:DKAM_0515"/>
<evidence type="ECO:0000313" key="2">
    <source>
        <dbReference type="EMBL" id="ACL10841.1"/>
    </source>
</evidence>
<sequence length="70" mass="7714">MKADLIKVKRKTIENLLWSFIYNILLIPVVAGILYGYGVYRGPEYAAIPMILSGISVASNSITVLGTRID</sequence>
<dbReference type="RefSeq" id="WP_012608183.1">
    <property type="nucleotide sequence ID" value="NC_011766.1"/>
</dbReference>
<keyword evidence="1" id="KW-0472">Membrane</keyword>
<organism evidence="2 3">
    <name type="scientific">Desulfurococcus amylolyticus (strain DSM 18924 / JCM 16383 / VKM B-2413 / 1221n)</name>
    <name type="common">Desulfurococcus kamchatkensis</name>
    <dbReference type="NCBI Taxonomy" id="490899"/>
    <lineage>
        <taxon>Archaea</taxon>
        <taxon>Thermoproteota</taxon>
        <taxon>Thermoprotei</taxon>
        <taxon>Desulfurococcales</taxon>
        <taxon>Desulfurococcaceae</taxon>
        <taxon>Desulfurococcus</taxon>
    </lineage>
</organism>
<protein>
    <submittedName>
        <fullName evidence="2">Cation transporting ATPase (E1-E2 family) protein</fullName>
    </submittedName>
</protein>
<dbReference type="HOGENOM" id="CLU_2747987_0_0_2"/>
<dbReference type="EMBL" id="CP001140">
    <property type="protein sequence ID" value="ACL10841.1"/>
    <property type="molecule type" value="Genomic_DNA"/>
</dbReference>
<feature type="transmembrane region" description="Helical" evidence="1">
    <location>
        <begin position="20"/>
        <end position="40"/>
    </location>
</feature>
<dbReference type="STRING" id="490899.DKAM_0515"/>
<evidence type="ECO:0000313" key="3">
    <source>
        <dbReference type="Proteomes" id="UP000006903"/>
    </source>
</evidence>
<gene>
    <name evidence="2" type="ordered locus">DKAM_0515</name>
</gene>
<reference evidence="2 3" key="1">
    <citation type="journal article" date="2009" name="J. Bacteriol.">
        <title>Complete genome sequence of the anaerobic, protein-degrading hyperthermophilic crenarchaeon Desulfurococcus kamchatkensis.</title>
        <authorList>
            <person name="Ravin N.V."/>
            <person name="Mardanov A.V."/>
            <person name="Beletsky A.V."/>
            <person name="Kublanov I.V."/>
            <person name="Kolganova T.V."/>
            <person name="Lebedinsky A.V."/>
            <person name="Chernyh N.A."/>
            <person name="Bonch-Osmolovskaya E.A."/>
            <person name="Skryabin K.G."/>
        </authorList>
    </citation>
    <scope>NUCLEOTIDE SEQUENCE [LARGE SCALE GENOMIC DNA]</scope>
    <source>
        <strain evidence="3">DSM 18924 / JCM 16383 / VKM B-2413 / 1221n</strain>
    </source>
</reference>
<proteinExistence type="predicted"/>
<dbReference type="eggNOG" id="arCOG01576">
    <property type="taxonomic scope" value="Archaea"/>
</dbReference>